<dbReference type="EMBL" id="JBHTCA010000003">
    <property type="protein sequence ID" value="MFC7408328.1"/>
    <property type="molecule type" value="Genomic_DNA"/>
</dbReference>
<dbReference type="RefSeq" id="WP_382220457.1">
    <property type="nucleotide sequence ID" value="NZ_JBHTCA010000003.1"/>
</dbReference>
<organism evidence="1 2">
    <name type="scientific">Hydrogenophaga atypica</name>
    <dbReference type="NCBI Taxonomy" id="249409"/>
    <lineage>
        <taxon>Bacteria</taxon>
        <taxon>Pseudomonadati</taxon>
        <taxon>Pseudomonadota</taxon>
        <taxon>Betaproteobacteria</taxon>
        <taxon>Burkholderiales</taxon>
        <taxon>Comamonadaceae</taxon>
        <taxon>Hydrogenophaga</taxon>
    </lineage>
</organism>
<proteinExistence type="predicted"/>
<comment type="caution">
    <text evidence="1">The sequence shown here is derived from an EMBL/GenBank/DDBJ whole genome shotgun (WGS) entry which is preliminary data.</text>
</comment>
<evidence type="ECO:0000313" key="2">
    <source>
        <dbReference type="Proteomes" id="UP001596501"/>
    </source>
</evidence>
<keyword evidence="2" id="KW-1185">Reference proteome</keyword>
<sequence>MTQTTSAGSIGTPGLGRRALLCLTLGTGLLAACSTTPPVANGMGSNPDGTVTTFHRKSSGSLGVFDGPVVWSQKTMQWNGKTVVAVSAPQAGTTLHDPETHAVLAVLGGDGKPAQTFEPAVALPWPLEVGKTASTRHKVTVHANNRTMDLTVQWKVESWGDVTVPAGTFKAYKVVSTNQLGETETRWVSPSNHLSMVKRHVERTAAHPQGAGVLDAELLSVKLPGR</sequence>
<dbReference type="Proteomes" id="UP001596501">
    <property type="component" value="Unassembled WGS sequence"/>
</dbReference>
<reference evidence="2" key="1">
    <citation type="journal article" date="2019" name="Int. J. Syst. Evol. Microbiol.">
        <title>The Global Catalogue of Microorganisms (GCM) 10K type strain sequencing project: providing services to taxonomists for standard genome sequencing and annotation.</title>
        <authorList>
            <consortium name="The Broad Institute Genomics Platform"/>
            <consortium name="The Broad Institute Genome Sequencing Center for Infectious Disease"/>
            <person name="Wu L."/>
            <person name="Ma J."/>
        </authorList>
    </citation>
    <scope>NUCLEOTIDE SEQUENCE [LARGE SCALE GENOMIC DNA]</scope>
    <source>
        <strain evidence="2">CGMCC 1.12371</strain>
    </source>
</reference>
<name>A0ABW2QIG6_9BURK</name>
<evidence type="ECO:0000313" key="1">
    <source>
        <dbReference type="EMBL" id="MFC7408328.1"/>
    </source>
</evidence>
<dbReference type="Gene3D" id="2.40.360.20">
    <property type="match status" value="1"/>
</dbReference>
<evidence type="ECO:0008006" key="3">
    <source>
        <dbReference type="Google" id="ProtNLM"/>
    </source>
</evidence>
<gene>
    <name evidence="1" type="ORF">ACFQPB_05610</name>
</gene>
<protein>
    <recommendedName>
        <fullName evidence="3">Lipoprotein</fullName>
    </recommendedName>
</protein>
<accession>A0ABW2QIG6</accession>